<proteinExistence type="predicted"/>
<keyword evidence="2" id="KW-1185">Reference proteome</keyword>
<reference evidence="1" key="1">
    <citation type="submission" date="2020-09" db="EMBL/GenBank/DDBJ databases">
        <title>Genome-Enabled Discovery of Anthraquinone Biosynthesis in Senna tora.</title>
        <authorList>
            <person name="Kang S.-H."/>
            <person name="Pandey R.P."/>
            <person name="Lee C.-M."/>
            <person name="Sim J.-S."/>
            <person name="Jeong J.-T."/>
            <person name="Choi B.-S."/>
            <person name="Jung M."/>
            <person name="Ginzburg D."/>
            <person name="Zhao K."/>
            <person name="Won S.Y."/>
            <person name="Oh T.-J."/>
            <person name="Yu Y."/>
            <person name="Kim N.-H."/>
            <person name="Lee O.R."/>
            <person name="Lee T.-H."/>
            <person name="Bashyal P."/>
            <person name="Kim T.-S."/>
            <person name="Lee W.-H."/>
            <person name="Kawkins C."/>
            <person name="Kim C.-K."/>
            <person name="Kim J.S."/>
            <person name="Ahn B.O."/>
            <person name="Rhee S.Y."/>
            <person name="Sohng J.K."/>
        </authorList>
    </citation>
    <scope>NUCLEOTIDE SEQUENCE</scope>
    <source>
        <tissue evidence="1">Leaf</tissue>
    </source>
</reference>
<protein>
    <submittedName>
        <fullName evidence="1">Uncharacterized protein</fullName>
    </submittedName>
</protein>
<dbReference type="Proteomes" id="UP000634136">
    <property type="component" value="Unassembled WGS sequence"/>
</dbReference>
<dbReference type="EMBL" id="JAAIUW010000010">
    <property type="protein sequence ID" value="KAF7811960.1"/>
    <property type="molecule type" value="Genomic_DNA"/>
</dbReference>
<evidence type="ECO:0000313" key="1">
    <source>
        <dbReference type="EMBL" id="KAF7811960.1"/>
    </source>
</evidence>
<comment type="caution">
    <text evidence="1">The sequence shown here is derived from an EMBL/GenBank/DDBJ whole genome shotgun (WGS) entry which is preliminary data.</text>
</comment>
<accession>A0A834SXD1</accession>
<evidence type="ECO:0000313" key="2">
    <source>
        <dbReference type="Proteomes" id="UP000634136"/>
    </source>
</evidence>
<sequence length="51" mass="6038">MKDAMVKEWRHQTALTKSEGKVEARRRWRFVVVGSRWLGLKGVRKKRSGLQ</sequence>
<name>A0A834SXD1_9FABA</name>
<organism evidence="1 2">
    <name type="scientific">Senna tora</name>
    <dbReference type="NCBI Taxonomy" id="362788"/>
    <lineage>
        <taxon>Eukaryota</taxon>
        <taxon>Viridiplantae</taxon>
        <taxon>Streptophyta</taxon>
        <taxon>Embryophyta</taxon>
        <taxon>Tracheophyta</taxon>
        <taxon>Spermatophyta</taxon>
        <taxon>Magnoliopsida</taxon>
        <taxon>eudicotyledons</taxon>
        <taxon>Gunneridae</taxon>
        <taxon>Pentapetalae</taxon>
        <taxon>rosids</taxon>
        <taxon>fabids</taxon>
        <taxon>Fabales</taxon>
        <taxon>Fabaceae</taxon>
        <taxon>Caesalpinioideae</taxon>
        <taxon>Cassia clade</taxon>
        <taxon>Senna</taxon>
    </lineage>
</organism>
<dbReference type="AlphaFoldDB" id="A0A834SXD1"/>
<gene>
    <name evidence="1" type="ORF">G2W53_032936</name>
</gene>